<reference evidence="2" key="1">
    <citation type="journal article" date="2019" name="Int. J. Syst. Evol. Microbiol.">
        <title>The Global Catalogue of Microorganisms (GCM) 10K type strain sequencing project: providing services to taxonomists for standard genome sequencing and annotation.</title>
        <authorList>
            <consortium name="The Broad Institute Genomics Platform"/>
            <consortium name="The Broad Institute Genome Sequencing Center for Infectious Disease"/>
            <person name="Wu L."/>
            <person name="Ma J."/>
        </authorList>
    </citation>
    <scope>NUCLEOTIDE SEQUENCE [LARGE SCALE GENOMIC DNA]</scope>
    <source>
        <strain evidence="2">CGMCC 4.7349</strain>
    </source>
</reference>
<accession>A0ABQ2M4G7</accession>
<dbReference type="Proteomes" id="UP000656881">
    <property type="component" value="Unassembled WGS sequence"/>
</dbReference>
<comment type="caution">
    <text evidence="1">The sequence shown here is derived from an EMBL/GenBank/DDBJ whole genome shotgun (WGS) entry which is preliminary data.</text>
</comment>
<proteinExistence type="predicted"/>
<name>A0ABQ2M4G7_9ACTN</name>
<evidence type="ECO:0000313" key="2">
    <source>
        <dbReference type="Proteomes" id="UP000656881"/>
    </source>
</evidence>
<keyword evidence="2" id="KW-1185">Reference proteome</keyword>
<evidence type="ECO:0000313" key="1">
    <source>
        <dbReference type="EMBL" id="GGO46778.1"/>
    </source>
</evidence>
<evidence type="ECO:0008006" key="3">
    <source>
        <dbReference type="Google" id="ProtNLM"/>
    </source>
</evidence>
<gene>
    <name evidence="1" type="ORF">GCM10012286_38460</name>
</gene>
<sequence length="132" mass="14234">MIVGSVPGMASDFGTDLRKLLAQLSGFPIGDKDYVSYFVNDSGERLIFVQKWGEGAATLLHSDLDWEPKPVKGFTTTMADTATPAQRKTLETVSVGGGLLNTPMCGDVILGRDEAKWMDACYSASEPLRDVS</sequence>
<dbReference type="EMBL" id="BMNG01000008">
    <property type="protein sequence ID" value="GGO46778.1"/>
    <property type="molecule type" value="Genomic_DNA"/>
</dbReference>
<organism evidence="1 2">
    <name type="scientific">Streptomyces lasiicapitis</name>
    <dbReference type="NCBI Taxonomy" id="1923961"/>
    <lineage>
        <taxon>Bacteria</taxon>
        <taxon>Bacillati</taxon>
        <taxon>Actinomycetota</taxon>
        <taxon>Actinomycetes</taxon>
        <taxon>Kitasatosporales</taxon>
        <taxon>Streptomycetaceae</taxon>
        <taxon>Streptomyces</taxon>
    </lineage>
</organism>
<protein>
    <recommendedName>
        <fullName evidence="3">ABM domain-containing protein</fullName>
    </recommendedName>
</protein>